<feature type="region of interest" description="Disordered" evidence="1">
    <location>
        <begin position="1"/>
        <end position="45"/>
    </location>
</feature>
<reference evidence="2 3" key="3">
    <citation type="submission" date="2019-11" db="EMBL/GenBank/DDBJ databases">
        <title>A de novo genome assembly of a pear dwarfing rootstock.</title>
        <authorList>
            <person name="Wang F."/>
            <person name="Wang J."/>
            <person name="Li S."/>
            <person name="Zhang Y."/>
            <person name="Fang M."/>
            <person name="Ma L."/>
            <person name="Zhao Y."/>
            <person name="Jiang S."/>
        </authorList>
    </citation>
    <scope>NUCLEOTIDE SEQUENCE [LARGE SCALE GENOMIC DNA]</scope>
    <source>
        <strain evidence="2">S2</strain>
        <tissue evidence="2">Leaf</tissue>
    </source>
</reference>
<name>A0A5N5G945_9ROSA</name>
<evidence type="ECO:0000313" key="3">
    <source>
        <dbReference type="Proteomes" id="UP000327157"/>
    </source>
</evidence>
<keyword evidence="3" id="KW-1185">Reference proteome</keyword>
<gene>
    <name evidence="2" type="ORF">D8674_019928</name>
</gene>
<comment type="caution">
    <text evidence="2">The sequence shown here is derived from an EMBL/GenBank/DDBJ whole genome shotgun (WGS) entry which is preliminary data.</text>
</comment>
<evidence type="ECO:0000313" key="2">
    <source>
        <dbReference type="EMBL" id="KAB2611896.1"/>
    </source>
</evidence>
<accession>A0A5N5G945</accession>
<dbReference type="EMBL" id="SMOL01000487">
    <property type="protein sequence ID" value="KAB2611896.1"/>
    <property type="molecule type" value="Genomic_DNA"/>
</dbReference>
<feature type="compositionally biased region" description="Basic and acidic residues" evidence="1">
    <location>
        <begin position="23"/>
        <end position="32"/>
    </location>
</feature>
<dbReference type="Proteomes" id="UP000327157">
    <property type="component" value="Chromosome 17"/>
</dbReference>
<reference evidence="2 3" key="1">
    <citation type="submission" date="2019-09" db="EMBL/GenBank/DDBJ databases">
        <authorList>
            <person name="Ou C."/>
        </authorList>
    </citation>
    <scope>NUCLEOTIDE SEQUENCE [LARGE SCALE GENOMIC DNA]</scope>
    <source>
        <strain evidence="2">S2</strain>
        <tissue evidence="2">Leaf</tissue>
    </source>
</reference>
<proteinExistence type="predicted"/>
<organism evidence="2 3">
    <name type="scientific">Pyrus ussuriensis x Pyrus communis</name>
    <dbReference type="NCBI Taxonomy" id="2448454"/>
    <lineage>
        <taxon>Eukaryota</taxon>
        <taxon>Viridiplantae</taxon>
        <taxon>Streptophyta</taxon>
        <taxon>Embryophyta</taxon>
        <taxon>Tracheophyta</taxon>
        <taxon>Spermatophyta</taxon>
        <taxon>Magnoliopsida</taxon>
        <taxon>eudicotyledons</taxon>
        <taxon>Gunneridae</taxon>
        <taxon>Pentapetalae</taxon>
        <taxon>rosids</taxon>
        <taxon>fabids</taxon>
        <taxon>Rosales</taxon>
        <taxon>Rosaceae</taxon>
        <taxon>Amygdaloideae</taxon>
        <taxon>Maleae</taxon>
        <taxon>Pyrus</taxon>
    </lineage>
</organism>
<dbReference type="AlphaFoldDB" id="A0A5N5G945"/>
<protein>
    <submittedName>
        <fullName evidence="2">BTB/POZ domain-containing protein</fullName>
    </submittedName>
</protein>
<sequence length="71" mass="8194">MKKEKGDINLEDPPKHLPPGTEPRTKEARRMTDPTSNIGEDQQGFTKVMVRTPEPKLYTHSRRFVTNHGEH</sequence>
<evidence type="ECO:0000256" key="1">
    <source>
        <dbReference type="SAM" id="MobiDB-lite"/>
    </source>
</evidence>
<feature type="compositionally biased region" description="Polar residues" evidence="1">
    <location>
        <begin position="33"/>
        <end position="45"/>
    </location>
</feature>
<feature type="compositionally biased region" description="Basic and acidic residues" evidence="1">
    <location>
        <begin position="1"/>
        <end position="15"/>
    </location>
</feature>
<reference evidence="3" key="2">
    <citation type="submission" date="2019-10" db="EMBL/GenBank/DDBJ databases">
        <title>A de novo genome assembly of a pear dwarfing rootstock.</title>
        <authorList>
            <person name="Wang F."/>
            <person name="Wang J."/>
            <person name="Li S."/>
            <person name="Zhang Y."/>
            <person name="Fang M."/>
            <person name="Ma L."/>
            <person name="Zhao Y."/>
            <person name="Jiang S."/>
        </authorList>
    </citation>
    <scope>NUCLEOTIDE SEQUENCE [LARGE SCALE GENOMIC DNA]</scope>
</reference>